<dbReference type="InterPro" id="IPR025159">
    <property type="entry name" value="AbiEi_N"/>
</dbReference>
<dbReference type="Pfam" id="PF04480">
    <property type="entry name" value="DUF559"/>
    <property type="match status" value="1"/>
</dbReference>
<reference evidence="3 4" key="1">
    <citation type="journal article" date="2020" name="Biotechnol. Biofuels">
        <title>New insights from the biogas microbiome by comprehensive genome-resolved metagenomics of nearly 1600 species originating from multiple anaerobic digesters.</title>
        <authorList>
            <person name="Campanaro S."/>
            <person name="Treu L."/>
            <person name="Rodriguez-R L.M."/>
            <person name="Kovalovszki A."/>
            <person name="Ziels R.M."/>
            <person name="Maus I."/>
            <person name="Zhu X."/>
            <person name="Kougias P.G."/>
            <person name="Basile A."/>
            <person name="Luo G."/>
            <person name="Schluter A."/>
            <person name="Konstantinidis K.T."/>
            <person name="Angelidaki I."/>
        </authorList>
    </citation>
    <scope>NUCLEOTIDE SEQUENCE [LARGE SCALE GENOMIC DNA]</scope>
    <source>
        <strain evidence="3">AS15tlH2ME_198</strain>
    </source>
</reference>
<gene>
    <name evidence="3" type="ORF">GX859_10730</name>
</gene>
<dbReference type="Proteomes" id="UP000557899">
    <property type="component" value="Unassembled WGS sequence"/>
</dbReference>
<feature type="domain" description="AbiEi antitoxin N-terminal" evidence="2">
    <location>
        <begin position="8"/>
        <end position="43"/>
    </location>
</feature>
<protein>
    <submittedName>
        <fullName evidence="3">DUF559 domain-containing protein</fullName>
    </submittedName>
</protein>
<dbReference type="Pfam" id="PF13338">
    <property type="entry name" value="AbiEi_4"/>
    <property type="match status" value="1"/>
</dbReference>
<dbReference type="EMBL" id="JAAZHI010000210">
    <property type="protein sequence ID" value="NLA56743.1"/>
    <property type="molecule type" value="Genomic_DNA"/>
</dbReference>
<dbReference type="Gene3D" id="3.40.960.10">
    <property type="entry name" value="VSR Endonuclease"/>
    <property type="match status" value="1"/>
</dbReference>
<dbReference type="InterPro" id="IPR011335">
    <property type="entry name" value="Restrct_endonuc-II-like"/>
</dbReference>
<comment type="caution">
    <text evidence="3">The sequence shown here is derived from an EMBL/GenBank/DDBJ whole genome shotgun (WGS) entry which is preliminary data.</text>
</comment>
<proteinExistence type="predicted"/>
<evidence type="ECO:0000259" key="1">
    <source>
        <dbReference type="Pfam" id="PF04480"/>
    </source>
</evidence>
<organism evidence="3 4">
    <name type="scientific">Corynebacterium humireducens</name>
    <dbReference type="NCBI Taxonomy" id="1223514"/>
    <lineage>
        <taxon>Bacteria</taxon>
        <taxon>Bacillati</taxon>
        <taxon>Actinomycetota</taxon>
        <taxon>Actinomycetes</taxon>
        <taxon>Mycobacteriales</taxon>
        <taxon>Corynebacteriaceae</taxon>
        <taxon>Corynebacterium</taxon>
    </lineage>
</organism>
<dbReference type="AlphaFoldDB" id="A0A7X6PQ67"/>
<dbReference type="SUPFAM" id="SSF52980">
    <property type="entry name" value="Restriction endonuclease-like"/>
    <property type="match status" value="1"/>
</dbReference>
<sequence length="299" mass="34156">MVHLPTGRSIFTTRELADADISPQNIRTLVRRGTLHRVVPGLYTTSRPHGKFLLRALQHQRPDLVFTGMTAGQLRNGHRITTPVTVLVARNRTFRSTGLVTVIRAAHRPWELMDGLRVATPLRAARDIPESRSQYAVGLIERHYTGRDARGRLEKDLGDFGRVPKVLRERVNRASTGTDSETERVLFRALRRRGYAFENNRLIGNYFRDGVYEPAKLIVEVHGHRHHNAIDVQIKDYWKANDATARGYRHLSFSDICVDLHLERVVDFIVAVIEGEEREVALMGQWHVVWLQPGAIGMR</sequence>
<evidence type="ECO:0000313" key="3">
    <source>
        <dbReference type="EMBL" id="NLA56743.1"/>
    </source>
</evidence>
<dbReference type="InterPro" id="IPR007569">
    <property type="entry name" value="DUF559"/>
</dbReference>
<evidence type="ECO:0000259" key="2">
    <source>
        <dbReference type="Pfam" id="PF13338"/>
    </source>
</evidence>
<feature type="domain" description="DUF559" evidence="1">
    <location>
        <begin position="179"/>
        <end position="273"/>
    </location>
</feature>
<name>A0A7X6PQ67_9CORY</name>
<accession>A0A7X6PQ67</accession>
<evidence type="ECO:0000313" key="4">
    <source>
        <dbReference type="Proteomes" id="UP000557899"/>
    </source>
</evidence>